<dbReference type="CDD" id="cd00156">
    <property type="entry name" value="REC"/>
    <property type="match status" value="1"/>
</dbReference>
<dbReference type="InterPro" id="IPR011006">
    <property type="entry name" value="CheY-like_superfamily"/>
</dbReference>
<keyword evidence="11" id="KW-0723">Serine/threonine-protein kinase</keyword>
<dbReference type="EMBL" id="ANOH01000228">
    <property type="protein sequence ID" value="EMI55129.1"/>
    <property type="molecule type" value="Genomic_DNA"/>
</dbReference>
<dbReference type="SUPFAM" id="SSF52172">
    <property type="entry name" value="CheY-like"/>
    <property type="match status" value="1"/>
</dbReference>
<dbReference type="SMART" id="SM00220">
    <property type="entry name" value="S_TKc"/>
    <property type="match status" value="1"/>
</dbReference>
<dbReference type="InterPro" id="IPR011009">
    <property type="entry name" value="Kinase-like_dom_sf"/>
</dbReference>
<dbReference type="Pfam" id="PF00069">
    <property type="entry name" value="Pkinase"/>
    <property type="match status" value="1"/>
</dbReference>
<dbReference type="PROSITE" id="PS50110">
    <property type="entry name" value="RESPONSE_REGULATORY"/>
    <property type="match status" value="1"/>
</dbReference>
<evidence type="ECO:0000256" key="7">
    <source>
        <dbReference type="SAM" id="MobiDB-lite"/>
    </source>
</evidence>
<dbReference type="InterPro" id="IPR000719">
    <property type="entry name" value="Prot_kinase_dom"/>
</dbReference>
<feature type="domain" description="Response regulatory" evidence="10">
    <location>
        <begin position="528"/>
        <end position="650"/>
    </location>
</feature>
<dbReference type="SUPFAM" id="SSF56112">
    <property type="entry name" value="Protein kinase-like (PK-like)"/>
    <property type="match status" value="1"/>
</dbReference>
<keyword evidence="8" id="KW-0812">Transmembrane</keyword>
<keyword evidence="8" id="KW-0472">Membrane</keyword>
<dbReference type="AlphaFoldDB" id="M5U1H1"/>
<dbReference type="PROSITE" id="PS50011">
    <property type="entry name" value="PROTEIN_KINASE_DOM"/>
    <property type="match status" value="1"/>
</dbReference>
<accession>M5U1H1</accession>
<evidence type="ECO:0000313" key="11">
    <source>
        <dbReference type="EMBL" id="EMI55129.1"/>
    </source>
</evidence>
<evidence type="ECO:0000256" key="6">
    <source>
        <dbReference type="PROSITE-ProRule" id="PRU10141"/>
    </source>
</evidence>
<keyword evidence="2 6" id="KW-0547">Nucleotide-binding</keyword>
<reference evidence="11 12" key="1">
    <citation type="journal article" date="2013" name="Mar. Genomics">
        <title>Expression of sulfatases in Rhodopirellula baltica and the diversity of sulfatases in the genus Rhodopirellula.</title>
        <authorList>
            <person name="Wegner C.E."/>
            <person name="Richter-Heitmann T."/>
            <person name="Klindworth A."/>
            <person name="Klockow C."/>
            <person name="Richter M."/>
            <person name="Achstetter T."/>
            <person name="Glockner F.O."/>
            <person name="Harder J."/>
        </authorList>
    </citation>
    <scope>NUCLEOTIDE SEQUENCE [LARGE SCALE GENOMIC DNA]</scope>
    <source>
        <strain evidence="11 12">SM41</strain>
    </source>
</reference>
<protein>
    <submittedName>
        <fullName evidence="11">Protein kinase yloP-putative serine/threonine protein kinase</fullName>
    </submittedName>
</protein>
<dbReference type="GO" id="GO:0000160">
    <property type="term" value="P:phosphorelay signal transduction system"/>
    <property type="evidence" value="ECO:0007669"/>
    <property type="project" value="InterPro"/>
</dbReference>
<keyword evidence="1" id="KW-0808">Transferase</keyword>
<comment type="caution">
    <text evidence="11">The sequence shown here is derived from an EMBL/GenBank/DDBJ whole genome shotgun (WGS) entry which is preliminary data.</text>
</comment>
<feature type="region of interest" description="Disordered" evidence="7">
    <location>
        <begin position="147"/>
        <end position="169"/>
    </location>
</feature>
<feature type="transmembrane region" description="Helical" evidence="8">
    <location>
        <begin position="12"/>
        <end position="30"/>
    </location>
</feature>
<keyword evidence="12" id="KW-1185">Reference proteome</keyword>
<dbReference type="PROSITE" id="PS00107">
    <property type="entry name" value="PROTEIN_KINASE_ATP"/>
    <property type="match status" value="1"/>
</dbReference>
<dbReference type="InterPro" id="IPR017441">
    <property type="entry name" value="Protein_kinase_ATP_BS"/>
</dbReference>
<dbReference type="PANTHER" id="PTHR43289:SF6">
    <property type="entry name" value="SERINE_THREONINE-PROTEIN KINASE NEKL-3"/>
    <property type="match status" value="1"/>
</dbReference>
<sequence>MDQMMRGTSRDGSRHPRWLGLFVIVALVGFDLRFDLPLLATNGILLVLLGGIFRDREQRVLALTGVISLTVDSIAQAYWHQAVPWFRILIALICFWLWYRLRQSASEQADSARQNHLQQDHLPPDHVQQTATQQEINDARVLDVGSQPSEGLEEATSSGEGCHLTGFSSGNTDESSLLLVDPDCSPRSDRMHPTSMLVRLIDTGVFSRSECEVITSILNDAPNLELGLQRCVLYGKLTGFQADCIADNAERRLRVGRYTLLTELGSGGMGTVYRAFDRDRNEEVALKLFQNLGRHLLFIRREMSVLQELAHPNLVTAYEVGDADGFHYIAMELLNGDNLFRIVKRNGPFDEATALESVHQVARAMHHMHDRGVVHRDIKPSNVMRLDSGRYKLMDVGICRPSGTLCEFDSFDLGDSSTYGTIGYAAPEQLDREGKVDYRSDYYSLGSLLFFLLTGKCYLEGGSLRERLHLLLVERRTRDLSQFGFSPRVTELLQILLQYEREDRPQSDEEVLELLCDHSFSQDDCRITVMVVEDNPTDVAVAQRVLDRSNHSVDLLHSPTLAGLLRLLDEHPVGPHSPTVILLDLNLPDSPVEETLAAITQLTQEQVGVIAVSGDDSTEIRQRCLQAGAMEFVSKNMTDSKQLERAIFTTASRLQVNRSLLSSSTEASA</sequence>
<keyword evidence="4 6" id="KW-0067">ATP-binding</keyword>
<evidence type="ECO:0000256" key="4">
    <source>
        <dbReference type="ARBA" id="ARBA00022840"/>
    </source>
</evidence>
<keyword evidence="3 11" id="KW-0418">Kinase</keyword>
<evidence type="ECO:0000256" key="3">
    <source>
        <dbReference type="ARBA" id="ARBA00022777"/>
    </source>
</evidence>
<keyword evidence="8" id="KW-1133">Transmembrane helix</keyword>
<name>M5U1H1_9BACT</name>
<feature type="transmembrane region" description="Helical" evidence="8">
    <location>
        <begin position="60"/>
        <end position="79"/>
    </location>
</feature>
<feature type="binding site" evidence="6">
    <location>
        <position position="287"/>
    </location>
    <ligand>
        <name>ATP</name>
        <dbReference type="ChEBI" id="CHEBI:30616"/>
    </ligand>
</feature>
<evidence type="ECO:0000313" key="12">
    <source>
        <dbReference type="Proteomes" id="UP000011885"/>
    </source>
</evidence>
<evidence type="ECO:0000259" key="9">
    <source>
        <dbReference type="PROSITE" id="PS50011"/>
    </source>
</evidence>
<gene>
    <name evidence="11" type="ORF">RSSM_03453</name>
</gene>
<dbReference type="CDD" id="cd14014">
    <property type="entry name" value="STKc_PknB_like"/>
    <property type="match status" value="1"/>
</dbReference>
<dbReference type="Proteomes" id="UP000011885">
    <property type="component" value="Unassembled WGS sequence"/>
</dbReference>
<dbReference type="PANTHER" id="PTHR43289">
    <property type="entry name" value="MITOGEN-ACTIVATED PROTEIN KINASE KINASE KINASE 20-RELATED"/>
    <property type="match status" value="1"/>
</dbReference>
<feature type="transmembrane region" description="Helical" evidence="8">
    <location>
        <begin position="36"/>
        <end position="53"/>
    </location>
</feature>
<dbReference type="GO" id="GO:0005524">
    <property type="term" value="F:ATP binding"/>
    <property type="evidence" value="ECO:0007669"/>
    <property type="project" value="UniProtKB-UniRule"/>
</dbReference>
<dbReference type="Gene3D" id="3.40.50.2300">
    <property type="match status" value="1"/>
</dbReference>
<evidence type="ECO:0000256" key="2">
    <source>
        <dbReference type="ARBA" id="ARBA00022741"/>
    </source>
</evidence>
<dbReference type="InterPro" id="IPR001789">
    <property type="entry name" value="Sig_transdc_resp-reg_receiver"/>
</dbReference>
<evidence type="ECO:0000256" key="1">
    <source>
        <dbReference type="ARBA" id="ARBA00022679"/>
    </source>
</evidence>
<dbReference type="Pfam" id="PF00072">
    <property type="entry name" value="Response_reg"/>
    <property type="match status" value="1"/>
</dbReference>
<feature type="domain" description="Protein kinase" evidence="9">
    <location>
        <begin position="258"/>
        <end position="521"/>
    </location>
</feature>
<feature type="modified residue" description="4-aspartylphosphate" evidence="5">
    <location>
        <position position="584"/>
    </location>
</feature>
<dbReference type="PATRIC" id="fig|1263870.3.peg.3673"/>
<evidence type="ECO:0000256" key="5">
    <source>
        <dbReference type="PROSITE-ProRule" id="PRU00169"/>
    </source>
</evidence>
<dbReference type="SMART" id="SM00448">
    <property type="entry name" value="REC"/>
    <property type="match status" value="1"/>
</dbReference>
<keyword evidence="5" id="KW-0597">Phosphoprotein</keyword>
<dbReference type="Gene3D" id="3.30.200.20">
    <property type="entry name" value="Phosphorylase Kinase, domain 1"/>
    <property type="match status" value="1"/>
</dbReference>
<dbReference type="Gene3D" id="1.10.510.10">
    <property type="entry name" value="Transferase(Phosphotransferase) domain 1"/>
    <property type="match status" value="1"/>
</dbReference>
<dbReference type="GO" id="GO:0004674">
    <property type="term" value="F:protein serine/threonine kinase activity"/>
    <property type="evidence" value="ECO:0007669"/>
    <property type="project" value="UniProtKB-KW"/>
</dbReference>
<proteinExistence type="predicted"/>
<evidence type="ECO:0000259" key="10">
    <source>
        <dbReference type="PROSITE" id="PS50110"/>
    </source>
</evidence>
<evidence type="ECO:0000256" key="8">
    <source>
        <dbReference type="SAM" id="Phobius"/>
    </source>
</evidence>
<organism evidence="11 12">
    <name type="scientific">Rhodopirellula sallentina SM41</name>
    <dbReference type="NCBI Taxonomy" id="1263870"/>
    <lineage>
        <taxon>Bacteria</taxon>
        <taxon>Pseudomonadati</taxon>
        <taxon>Planctomycetota</taxon>
        <taxon>Planctomycetia</taxon>
        <taxon>Pirellulales</taxon>
        <taxon>Pirellulaceae</taxon>
        <taxon>Rhodopirellula</taxon>
    </lineage>
</organism>